<dbReference type="GO" id="GO:0006895">
    <property type="term" value="P:Golgi to endosome transport"/>
    <property type="evidence" value="ECO:0007669"/>
    <property type="project" value="InterPro"/>
</dbReference>
<dbReference type="AlphaFoldDB" id="A0A1I8ECG8"/>
<keyword evidence="2" id="KW-0653">Protein transport</keyword>
<dbReference type="GO" id="GO:0015031">
    <property type="term" value="P:protein transport"/>
    <property type="evidence" value="ECO:0007669"/>
    <property type="project" value="UniProtKB-KW"/>
</dbReference>
<dbReference type="InterPro" id="IPR040314">
    <property type="entry name" value="DOP1"/>
</dbReference>
<dbReference type="Pfam" id="PF04118">
    <property type="entry name" value="Dopey_N"/>
    <property type="match status" value="1"/>
</dbReference>
<evidence type="ECO:0000256" key="4">
    <source>
        <dbReference type="SAM" id="MobiDB-lite"/>
    </source>
</evidence>
<protein>
    <submittedName>
        <fullName evidence="6">Dopey_N domain-containing protein</fullName>
    </submittedName>
</protein>
<dbReference type="PANTHER" id="PTHR14042:SF24">
    <property type="entry name" value="PROTEIN DOPEY-1 HOMOLOG"/>
    <property type="match status" value="1"/>
</dbReference>
<dbReference type="GO" id="GO:0005829">
    <property type="term" value="C:cytosol"/>
    <property type="evidence" value="ECO:0007669"/>
    <property type="project" value="GOC"/>
</dbReference>
<evidence type="ECO:0000256" key="2">
    <source>
        <dbReference type="ARBA" id="ARBA00022927"/>
    </source>
</evidence>
<reference evidence="6" key="1">
    <citation type="submission" date="2016-11" db="UniProtKB">
        <authorList>
            <consortium name="WormBaseParasite"/>
        </authorList>
    </citation>
    <scope>IDENTIFICATION</scope>
    <source>
        <strain evidence="6">pt0022</strain>
    </source>
</reference>
<dbReference type="STRING" id="6293.A0A1I8ECG8"/>
<dbReference type="GO" id="GO:0005802">
    <property type="term" value="C:trans-Golgi network"/>
    <property type="evidence" value="ECO:0007669"/>
    <property type="project" value="TreeGrafter"/>
</dbReference>
<evidence type="ECO:0000313" key="6">
    <source>
        <dbReference type="WBParaSite" id="maker-PairedContig_1369-snap-gene-0.11-mRNA-1"/>
    </source>
</evidence>
<organism evidence="6">
    <name type="scientific">Wuchereria bancrofti</name>
    <dbReference type="NCBI Taxonomy" id="6293"/>
    <lineage>
        <taxon>Eukaryota</taxon>
        <taxon>Metazoa</taxon>
        <taxon>Ecdysozoa</taxon>
        <taxon>Nematoda</taxon>
        <taxon>Chromadorea</taxon>
        <taxon>Rhabditida</taxon>
        <taxon>Spirurina</taxon>
        <taxon>Spiruromorpha</taxon>
        <taxon>Filarioidea</taxon>
        <taxon>Onchocercidae</taxon>
        <taxon>Wuchereria</taxon>
    </lineage>
</organism>
<dbReference type="PANTHER" id="PTHR14042">
    <property type="entry name" value="DOPEY-RELATED"/>
    <property type="match status" value="1"/>
</dbReference>
<evidence type="ECO:0000259" key="5">
    <source>
        <dbReference type="Pfam" id="PF04118"/>
    </source>
</evidence>
<feature type="compositionally biased region" description="Basic and acidic residues" evidence="4">
    <location>
        <begin position="1"/>
        <end position="39"/>
    </location>
</feature>
<comment type="similarity">
    <text evidence="3">Belongs to the DOP1 family.</text>
</comment>
<proteinExistence type="inferred from homology"/>
<dbReference type="InterPro" id="IPR007249">
    <property type="entry name" value="DOP1_N"/>
</dbReference>
<dbReference type="GO" id="GO:0005768">
    <property type="term" value="C:endosome"/>
    <property type="evidence" value="ECO:0007669"/>
    <property type="project" value="TreeGrafter"/>
</dbReference>
<name>A0A1I8ECG8_WUCBA</name>
<feature type="region of interest" description="Disordered" evidence="4">
    <location>
        <begin position="1"/>
        <end position="44"/>
    </location>
</feature>
<evidence type="ECO:0000256" key="3">
    <source>
        <dbReference type="ARBA" id="ARBA00046326"/>
    </source>
</evidence>
<accession>A0A1I8ECG8</accession>
<feature type="domain" description="DOP1 N-terminal" evidence="5">
    <location>
        <begin position="128"/>
        <end position="411"/>
    </location>
</feature>
<evidence type="ECO:0000256" key="1">
    <source>
        <dbReference type="ARBA" id="ARBA00022448"/>
    </source>
</evidence>
<sequence>MDRQIDGSNDRKIEGQRHEQRERRMNRQTESGIDHERSTKANVADDVSRSTLHLTDRCMVRDIIYLNHSIILKSKNQTVKIPVPASKSFGSKGEETSVSGLLNMSSVLVGYTDAAANAAQAASLINNSKYRAYVAAVDKALKAFEATNEWADLISALGKLSRAFHANAKFGDIPKPVTVAKRLSQCLHPALPHGVHLKALETYRQLFDILGRKDLPRLLYLFAVGLFPLMDHCGIKVKSELLNIFEQYLLPLGVELKPALPGFIAGVLLGLEEGTEFYDRSFSLLDRVQDSVGPEAYFACLWEAVLGSPSVRLPALMYVNAKFNRQKSMHDQEYIMGNNIDHMIAALCAAADDDGSTLVQRHLLDFLSSAFPLNSDHLVREDFVQLLRRCLFLVLRRDMSLNRRLYQWLLNRVGDSAVTGLPVAGVDEQLDTTFFITYALPIVRKAIEEYLKLDTVQVTSGLASWDGTKEHQMQYTEVRVARLLLYFMDRPELGSLFLEETLLLLLESASRNDIRLESKEEVLGGTKGLSTSIETINEQSRRFSITSKSSVSSRQSRLSILSVPEETSAEQIKRLEEFGKTINLLMNSLDVGFIWNFLERKLKLKSIEMLTDA</sequence>
<dbReference type="WBParaSite" id="maker-PairedContig_1369-snap-gene-0.11-mRNA-1">
    <property type="protein sequence ID" value="maker-PairedContig_1369-snap-gene-0.11-mRNA-1"/>
    <property type="gene ID" value="maker-PairedContig_1369-snap-gene-0.11"/>
</dbReference>
<keyword evidence="1" id="KW-0813">Transport</keyword>